<dbReference type="Gene3D" id="3.60.15.10">
    <property type="entry name" value="Ribonuclease Z/Hydroxyacylglutathione hydrolase-like"/>
    <property type="match status" value="1"/>
</dbReference>
<feature type="domain" description="Metallo-beta-lactamase" evidence="5">
    <location>
        <begin position="58"/>
        <end position="217"/>
    </location>
</feature>
<reference evidence="6" key="1">
    <citation type="journal article" date="2021" name="Proc. Natl. Acad. Sci. U.S.A.">
        <title>A Catalog of Tens of Thousands of Viruses from Human Metagenomes Reveals Hidden Associations with Chronic Diseases.</title>
        <authorList>
            <person name="Tisza M.J."/>
            <person name="Buck C.B."/>
        </authorList>
    </citation>
    <scope>NUCLEOTIDE SEQUENCE</scope>
    <source>
        <strain evidence="6">CtNLX12</strain>
    </source>
</reference>
<keyword evidence="6" id="KW-0378">Hydrolase</keyword>
<dbReference type="InterPro" id="IPR052533">
    <property type="entry name" value="WalJ/YycJ-like"/>
</dbReference>
<keyword evidence="2" id="KW-0899">Viral immunoevasion</keyword>
<dbReference type="SUPFAM" id="SSF56281">
    <property type="entry name" value="Metallo-hydrolase/oxidoreductase"/>
    <property type="match status" value="1"/>
</dbReference>
<dbReference type="PANTHER" id="PTHR47619">
    <property type="entry name" value="METALLO-HYDROLASE YYCJ-RELATED"/>
    <property type="match status" value="1"/>
</dbReference>
<accession>A0A8S5UDM7</accession>
<dbReference type="PANTHER" id="PTHR47619:SF1">
    <property type="entry name" value="EXODEOXYRIBONUCLEASE WALJ"/>
    <property type="match status" value="1"/>
</dbReference>
<evidence type="ECO:0000256" key="4">
    <source>
        <dbReference type="ARBA" id="ARBA00034308"/>
    </source>
</evidence>
<evidence type="ECO:0000259" key="5">
    <source>
        <dbReference type="Pfam" id="PF12706"/>
    </source>
</evidence>
<comment type="similarity">
    <text evidence="4">Belongs to the anti-Pycsar protein Apyc1 family.</text>
</comment>
<sequence>MMRLSRKRREWLKIKLKVLGSGSSGNSYALIADNGEILAIEAGCKFLDFKKMIDWKISNVAGCIVSHEHGDHARYIKDFMKSGIPVYTAFETQTALETITGERTITIPPRRPRQIGSFSVTPFNVPHDTEIECYGYLIKHEEMGQLLFLTDLEYCKYNFSKLNIEHIMVEANYSMDLVDRNEPNYEHRLRGHMSLDTALKFIQTNDNPALRNVVLIHLSDTSGDPALFLQRTKETIEYGANVYVAEKGLEVDMNLCPF</sequence>
<dbReference type="InterPro" id="IPR036866">
    <property type="entry name" value="RibonucZ/Hydroxyglut_hydro"/>
</dbReference>
<evidence type="ECO:0000313" key="6">
    <source>
        <dbReference type="EMBL" id="DAF92498.1"/>
    </source>
</evidence>
<dbReference type="InterPro" id="IPR001279">
    <property type="entry name" value="Metallo-B-lactamas"/>
</dbReference>
<proteinExistence type="inferred from homology"/>
<name>A0A8S5UDM7_9CAUD</name>
<evidence type="ECO:0000256" key="1">
    <source>
        <dbReference type="ARBA" id="ARBA00022632"/>
    </source>
</evidence>
<organism evidence="6">
    <name type="scientific">Siphoviridae sp. ctNLX12</name>
    <dbReference type="NCBI Taxonomy" id="2825469"/>
    <lineage>
        <taxon>Viruses</taxon>
        <taxon>Duplodnaviria</taxon>
        <taxon>Heunggongvirae</taxon>
        <taxon>Uroviricota</taxon>
        <taxon>Caudoviricetes</taxon>
    </lineage>
</organism>
<evidence type="ECO:0000256" key="3">
    <source>
        <dbReference type="ARBA" id="ARBA00034293"/>
    </source>
</evidence>
<dbReference type="EMBL" id="BK016068">
    <property type="protein sequence ID" value="DAF92498.1"/>
    <property type="molecule type" value="Genomic_DNA"/>
</dbReference>
<evidence type="ECO:0000256" key="2">
    <source>
        <dbReference type="ARBA" id="ARBA00023280"/>
    </source>
</evidence>
<keyword evidence="1" id="KW-0945">Host-virus interaction</keyword>
<protein>
    <submittedName>
        <fullName evidence="6">Metal-dependent hydrolases of the beta-lactamase superfamily I</fullName>
    </submittedName>
</protein>
<dbReference type="GO" id="GO:0052170">
    <property type="term" value="P:symbiont-mediated suppression of host innate immune response"/>
    <property type="evidence" value="ECO:0007669"/>
    <property type="project" value="UniProtKB-KW"/>
</dbReference>
<dbReference type="Pfam" id="PF12706">
    <property type="entry name" value="Lactamase_B_2"/>
    <property type="match status" value="1"/>
</dbReference>
<keyword evidence="1" id="KW-1090">Inhibition of host innate immune response by virus</keyword>
<dbReference type="GO" id="GO:0016787">
    <property type="term" value="F:hydrolase activity"/>
    <property type="evidence" value="ECO:0007669"/>
    <property type="project" value="UniProtKB-KW"/>
</dbReference>
<comment type="function">
    <text evidence="3">Counteracts the host Pycsar antiviral defense system. Phosphodiesterase that enables metal-dependent hydrolysis of host cyclic nucleotide Pycsar defense signals such as cCMP and cUMP.</text>
</comment>